<dbReference type="Gene3D" id="3.20.20.150">
    <property type="entry name" value="Divalent-metal-dependent TIM barrel enzymes"/>
    <property type="match status" value="1"/>
</dbReference>
<dbReference type="GO" id="GO:0003906">
    <property type="term" value="F:DNA-(apurinic or apyrimidinic site) endonuclease activity"/>
    <property type="evidence" value="ECO:0007669"/>
    <property type="project" value="TreeGrafter"/>
</dbReference>
<protein>
    <submittedName>
        <fullName evidence="2">Endonuclease IV</fullName>
    </submittedName>
</protein>
<dbReference type="SUPFAM" id="SSF51658">
    <property type="entry name" value="Xylose isomerase-like"/>
    <property type="match status" value="1"/>
</dbReference>
<dbReference type="GO" id="GO:0006284">
    <property type="term" value="P:base-excision repair"/>
    <property type="evidence" value="ECO:0007669"/>
    <property type="project" value="TreeGrafter"/>
</dbReference>
<keyword evidence="2" id="KW-0378">Hydrolase</keyword>
<dbReference type="SMART" id="SM00518">
    <property type="entry name" value="AP2Ec"/>
    <property type="match status" value="1"/>
</dbReference>
<proteinExistence type="predicted"/>
<dbReference type="FunCoup" id="D1YXJ1">
    <property type="interactions" value="5"/>
</dbReference>
<dbReference type="PANTHER" id="PTHR21445">
    <property type="entry name" value="ENDONUCLEASE IV ENDODEOXYRIBONUCLEASE IV"/>
    <property type="match status" value="1"/>
</dbReference>
<keyword evidence="2" id="KW-0540">Nuclease</keyword>
<evidence type="ECO:0000313" key="3">
    <source>
        <dbReference type="Proteomes" id="UP000001882"/>
    </source>
</evidence>
<organism evidence="2 3">
    <name type="scientific">Methanocella paludicola (strain DSM 17711 / JCM 13418 / NBRC 101707 / SANAE)</name>
    <dbReference type="NCBI Taxonomy" id="304371"/>
    <lineage>
        <taxon>Archaea</taxon>
        <taxon>Methanobacteriati</taxon>
        <taxon>Methanobacteriota</taxon>
        <taxon>Stenosarchaea group</taxon>
        <taxon>Methanomicrobia</taxon>
        <taxon>Methanocellales</taxon>
        <taxon>Methanocellaceae</taxon>
        <taxon>Methanocella</taxon>
    </lineage>
</organism>
<reference evidence="2 3" key="2">
    <citation type="journal article" date="2008" name="Int. J. Syst. Evol. Microbiol.">
        <title>Methanocella paludicola gen. nov., sp. nov., a methane-producing archaeon, the first isolate of the lineage 'Rice Cluster I', and proposal of the new archaeal order Methanocellales ord. nov.</title>
        <authorList>
            <person name="Sakai S."/>
            <person name="Imachi H."/>
            <person name="Hanada S."/>
            <person name="Ohashi A."/>
            <person name="Harada H."/>
            <person name="Kamagata Y."/>
        </authorList>
    </citation>
    <scope>NUCLEOTIDE SEQUENCE [LARGE SCALE GENOMIC DNA]</scope>
    <source>
        <strain evidence="3">DSM 17711 / JCM 13418 / NBRC 101707 / SANAE</strain>
    </source>
</reference>
<keyword evidence="2" id="KW-0255">Endonuclease</keyword>
<dbReference type="eggNOG" id="arCOG01894">
    <property type="taxonomic scope" value="Archaea"/>
</dbReference>
<gene>
    <name evidence="2" type="ordered locus">MCP_1091</name>
</gene>
<dbReference type="InterPro" id="IPR036237">
    <property type="entry name" value="Xyl_isomerase-like_sf"/>
</dbReference>
<dbReference type="InParanoid" id="D1YXJ1"/>
<dbReference type="PATRIC" id="fig|304371.9.peg.1125"/>
<dbReference type="PANTHER" id="PTHR21445:SF0">
    <property type="entry name" value="APURINIC-APYRIMIDINIC ENDONUCLEASE"/>
    <property type="match status" value="1"/>
</dbReference>
<dbReference type="GO" id="GO:0008081">
    <property type="term" value="F:phosphoric diester hydrolase activity"/>
    <property type="evidence" value="ECO:0007669"/>
    <property type="project" value="TreeGrafter"/>
</dbReference>
<reference evidence="3" key="3">
    <citation type="journal article" date="2011" name="PLoS ONE">
        <title>Genome sequence of a mesophilic hydrogenotrophic methanogen Methanocella paludicola, the first cultivated representative of the order Methanocellales.</title>
        <authorList>
            <person name="Sakai S."/>
            <person name="Takaki Y."/>
            <person name="Shimamura S."/>
            <person name="Sekine M."/>
            <person name="Tajima T."/>
            <person name="Kosugi H."/>
            <person name="Ichikawa N."/>
            <person name="Tasumi E."/>
            <person name="Hiraki A.T."/>
            <person name="Shimizu A."/>
            <person name="Kato Y."/>
            <person name="Nishiko R."/>
            <person name="Mori K."/>
            <person name="Fujita N."/>
            <person name="Imachi H."/>
            <person name="Takai K."/>
        </authorList>
    </citation>
    <scope>NUCLEOTIDE SEQUENCE [LARGE SCALE GENOMIC DNA]</scope>
    <source>
        <strain evidence="3">DSM 17711 / JCM 13418 / NBRC 101707 / SANAE</strain>
    </source>
</reference>
<dbReference type="EMBL" id="AP011532">
    <property type="protein sequence ID" value="BAI61163.1"/>
    <property type="molecule type" value="Genomic_DNA"/>
</dbReference>
<evidence type="ECO:0000259" key="1">
    <source>
        <dbReference type="Pfam" id="PF01261"/>
    </source>
</evidence>
<sequence length="291" mass="32328">MAGPARGNKRIYNAVGPPYIGVFMIRIGIAGIPYHAKGEGTEAGIRYLCSVGLDAMEVQFVRNVYMTPGSAPASGSVAKECGLALSVHAPYYINLTSKKEATQEKSKDWILRSLRIADPLGARIVVFHPAREKEPEVLKRHLVELSESRKNEKIKALIGLEVTGDEPELGSVDDYLDILREVPGTDIVIDWSHVHARTNGGLRTRDDYEDIFDKLKPVKKNNFHMHFSNVEYKNGREVRHLPLGSQPPFEPLAQILKERKIDATIICETPLQEDDALKMKAIIEATIAGAH</sequence>
<name>D1YXJ1_METPS</name>
<dbReference type="InterPro" id="IPR013022">
    <property type="entry name" value="Xyl_isomerase-like_TIM-brl"/>
</dbReference>
<dbReference type="Pfam" id="PF01261">
    <property type="entry name" value="AP_endonuc_2"/>
    <property type="match status" value="1"/>
</dbReference>
<dbReference type="InterPro" id="IPR001719">
    <property type="entry name" value="AP_endonuc_2"/>
</dbReference>
<dbReference type="AlphaFoldDB" id="D1YXJ1"/>
<keyword evidence="3" id="KW-1185">Reference proteome</keyword>
<dbReference type="GO" id="GO:0008270">
    <property type="term" value="F:zinc ion binding"/>
    <property type="evidence" value="ECO:0007669"/>
    <property type="project" value="InterPro"/>
</dbReference>
<dbReference type="STRING" id="304371.MCP_1091"/>
<accession>D1YXJ1</accession>
<feature type="domain" description="Xylose isomerase-like TIM barrel" evidence="1">
    <location>
        <begin position="50"/>
        <end position="274"/>
    </location>
</feature>
<evidence type="ECO:0000313" key="2">
    <source>
        <dbReference type="EMBL" id="BAI61163.1"/>
    </source>
</evidence>
<reference evidence="2 3" key="1">
    <citation type="journal article" date="2007" name="Appl. Environ. Microbiol.">
        <title>Isolation of key methanogens for global methane emission from rice paddy fields: a novel isolate affiliated with the clone cluster rice cluster I.</title>
        <authorList>
            <person name="Sakai S."/>
            <person name="Imachi H."/>
            <person name="Sekiguchi Y."/>
            <person name="Ohashi A."/>
            <person name="Harada H."/>
            <person name="Kamagata Y."/>
        </authorList>
    </citation>
    <scope>NUCLEOTIDE SEQUENCE [LARGE SCALE GENOMIC DNA]</scope>
    <source>
        <strain evidence="3">DSM 17711 / JCM 13418 / NBRC 101707 / SANAE</strain>
    </source>
</reference>
<dbReference type="Proteomes" id="UP000001882">
    <property type="component" value="Chromosome"/>
</dbReference>
<dbReference type="GO" id="GO:0003677">
    <property type="term" value="F:DNA binding"/>
    <property type="evidence" value="ECO:0007669"/>
    <property type="project" value="InterPro"/>
</dbReference>
<dbReference type="KEGG" id="mpd:MCP_1091"/>